<dbReference type="Proteomes" id="UP000050640">
    <property type="component" value="Unplaced"/>
</dbReference>
<name>A0A0R3RM82_9BILA</name>
<dbReference type="AlphaFoldDB" id="A0A0R3RM82"/>
<accession>A0A0R3RM82</accession>
<protein>
    <submittedName>
        <fullName evidence="2">Pre-hexon-linking protein VIII</fullName>
    </submittedName>
</protein>
<organism evidence="1 2">
    <name type="scientific">Elaeophora elaphi</name>
    <dbReference type="NCBI Taxonomy" id="1147741"/>
    <lineage>
        <taxon>Eukaryota</taxon>
        <taxon>Metazoa</taxon>
        <taxon>Ecdysozoa</taxon>
        <taxon>Nematoda</taxon>
        <taxon>Chromadorea</taxon>
        <taxon>Rhabditida</taxon>
        <taxon>Spirurina</taxon>
        <taxon>Spiruromorpha</taxon>
        <taxon>Filarioidea</taxon>
        <taxon>Onchocercidae</taxon>
        <taxon>Elaeophora</taxon>
    </lineage>
</organism>
<reference evidence="2" key="1">
    <citation type="submission" date="2017-02" db="UniProtKB">
        <authorList>
            <consortium name="WormBaseParasite"/>
        </authorList>
    </citation>
    <scope>IDENTIFICATION</scope>
</reference>
<sequence>MIASPKSESVRRDSLVVSAPPHLLQFSIPMLAAFNPFQMKHQIAGARHASGQLTDWFQPLRTNLFRPLTLSNTGALLSPAQIYPMTTNLTHLGDFSKLMDSSNLLLKILRKALQNLPKF</sequence>
<proteinExistence type="predicted"/>
<dbReference type="WBParaSite" id="EEL_0000259201-mRNA-1">
    <property type="protein sequence ID" value="EEL_0000259201-mRNA-1"/>
    <property type="gene ID" value="EEL_0000259201"/>
</dbReference>
<keyword evidence="1" id="KW-1185">Reference proteome</keyword>
<evidence type="ECO:0000313" key="2">
    <source>
        <dbReference type="WBParaSite" id="EEL_0000259201-mRNA-1"/>
    </source>
</evidence>
<evidence type="ECO:0000313" key="1">
    <source>
        <dbReference type="Proteomes" id="UP000050640"/>
    </source>
</evidence>